<feature type="transmembrane region" description="Helical" evidence="7">
    <location>
        <begin position="273"/>
        <end position="292"/>
    </location>
</feature>
<keyword evidence="8" id="KW-0732">Signal</keyword>
<feature type="transmembrane region" description="Helical" evidence="7">
    <location>
        <begin position="597"/>
        <end position="617"/>
    </location>
</feature>
<dbReference type="PANTHER" id="PTHR30347">
    <property type="entry name" value="POTASSIUM CHANNEL RELATED"/>
    <property type="match status" value="1"/>
</dbReference>
<evidence type="ECO:0000313" key="11">
    <source>
        <dbReference type="EMBL" id="SDZ48894.1"/>
    </source>
</evidence>
<feature type="domain" description="Mechanosensitive ion channel MscS" evidence="9">
    <location>
        <begin position="639"/>
        <end position="705"/>
    </location>
</feature>
<feature type="transmembrane region" description="Helical" evidence="7">
    <location>
        <begin position="313"/>
        <end position="333"/>
    </location>
</feature>
<dbReference type="InterPro" id="IPR006685">
    <property type="entry name" value="MscS_channel_2nd"/>
</dbReference>
<evidence type="ECO:0000256" key="2">
    <source>
        <dbReference type="ARBA" id="ARBA00008017"/>
    </source>
</evidence>
<dbReference type="InterPro" id="IPR023408">
    <property type="entry name" value="MscS_beta-dom_sf"/>
</dbReference>
<dbReference type="InterPro" id="IPR052702">
    <property type="entry name" value="MscS-like_channel"/>
</dbReference>
<feature type="transmembrane region" description="Helical" evidence="7">
    <location>
        <begin position="369"/>
        <end position="388"/>
    </location>
</feature>
<feature type="transmembrane region" description="Helical" evidence="7">
    <location>
        <begin position="339"/>
        <end position="357"/>
    </location>
</feature>
<evidence type="ECO:0000256" key="8">
    <source>
        <dbReference type="SAM" id="SignalP"/>
    </source>
</evidence>
<dbReference type="EMBL" id="FNQC01000017">
    <property type="protein sequence ID" value="SDZ48894.1"/>
    <property type="molecule type" value="Genomic_DNA"/>
</dbReference>
<dbReference type="SUPFAM" id="SSF82689">
    <property type="entry name" value="Mechanosensitive channel protein MscS (YggB), C-terminal domain"/>
    <property type="match status" value="1"/>
</dbReference>
<gene>
    <name evidence="11" type="ORF">SAMN05444412_11735</name>
</gene>
<comment type="similarity">
    <text evidence="2">Belongs to the MscS (TC 1.A.23) family.</text>
</comment>
<feature type="transmembrane region" description="Helical" evidence="7">
    <location>
        <begin position="553"/>
        <end position="576"/>
    </location>
</feature>
<keyword evidence="3" id="KW-1003">Cell membrane</keyword>
<feature type="chain" id="PRO_5046765232" evidence="8">
    <location>
        <begin position="25"/>
        <end position="839"/>
    </location>
</feature>
<keyword evidence="5 7" id="KW-1133">Transmembrane helix</keyword>
<dbReference type="Gene3D" id="1.10.287.1260">
    <property type="match status" value="1"/>
</dbReference>
<dbReference type="SUPFAM" id="SSF50182">
    <property type="entry name" value="Sm-like ribonucleoproteins"/>
    <property type="match status" value="1"/>
</dbReference>
<name>A0A1H3TF74_9BACT</name>
<dbReference type="Proteomes" id="UP000199663">
    <property type="component" value="Unassembled WGS sequence"/>
</dbReference>
<evidence type="ECO:0000259" key="9">
    <source>
        <dbReference type="Pfam" id="PF00924"/>
    </source>
</evidence>
<feature type="transmembrane region" description="Helical" evidence="7">
    <location>
        <begin position="623"/>
        <end position="645"/>
    </location>
</feature>
<dbReference type="InterPro" id="IPR011014">
    <property type="entry name" value="MscS_channel_TM-2"/>
</dbReference>
<feature type="signal peptide" evidence="8">
    <location>
        <begin position="1"/>
        <end position="24"/>
    </location>
</feature>
<evidence type="ECO:0000256" key="3">
    <source>
        <dbReference type="ARBA" id="ARBA00022475"/>
    </source>
</evidence>
<evidence type="ECO:0000256" key="7">
    <source>
        <dbReference type="SAM" id="Phobius"/>
    </source>
</evidence>
<keyword evidence="6 7" id="KW-0472">Membrane</keyword>
<protein>
    <submittedName>
        <fullName evidence="11">Mechanosensitive ion channel</fullName>
    </submittedName>
</protein>
<dbReference type="Pfam" id="PF21082">
    <property type="entry name" value="MS_channel_3rd"/>
    <property type="match status" value="1"/>
</dbReference>
<dbReference type="InterPro" id="IPR011066">
    <property type="entry name" value="MscS_channel_C_sf"/>
</dbReference>
<reference evidence="11 12" key="1">
    <citation type="submission" date="2016-10" db="EMBL/GenBank/DDBJ databases">
        <authorList>
            <person name="Varghese N."/>
            <person name="Submissions S."/>
        </authorList>
    </citation>
    <scope>NUCLEOTIDE SEQUENCE [LARGE SCALE GENOMIC DNA]</scope>
    <source>
        <strain evidence="11 12">DSM 17997</strain>
    </source>
</reference>
<feature type="domain" description="Mechanosensitive ion channel MscS C-terminal" evidence="10">
    <location>
        <begin position="714"/>
        <end position="795"/>
    </location>
</feature>
<evidence type="ECO:0000259" key="10">
    <source>
        <dbReference type="Pfam" id="PF21082"/>
    </source>
</evidence>
<keyword evidence="12" id="KW-1185">Reference proteome</keyword>
<feature type="transmembrane region" description="Helical" evidence="7">
    <location>
        <begin position="394"/>
        <end position="412"/>
    </location>
</feature>
<feature type="transmembrane region" description="Helical" evidence="7">
    <location>
        <begin position="424"/>
        <end position="442"/>
    </location>
</feature>
<dbReference type="Gene3D" id="2.30.30.60">
    <property type="match status" value="1"/>
</dbReference>
<feature type="transmembrane region" description="Helical" evidence="7">
    <location>
        <begin position="462"/>
        <end position="481"/>
    </location>
</feature>
<dbReference type="InterPro" id="IPR010920">
    <property type="entry name" value="LSM_dom_sf"/>
</dbReference>
<dbReference type="SUPFAM" id="SSF82861">
    <property type="entry name" value="Mechanosensitive channel protein MscS (YggB), transmembrane region"/>
    <property type="match status" value="1"/>
</dbReference>
<dbReference type="PANTHER" id="PTHR30347:SF1">
    <property type="entry name" value="MECHANOSENSITIVE CHANNEL MSCK"/>
    <property type="match status" value="1"/>
</dbReference>
<evidence type="ECO:0000256" key="6">
    <source>
        <dbReference type="ARBA" id="ARBA00023136"/>
    </source>
</evidence>
<evidence type="ECO:0000313" key="12">
    <source>
        <dbReference type="Proteomes" id="UP000199663"/>
    </source>
</evidence>
<dbReference type="Gene3D" id="3.30.70.100">
    <property type="match status" value="1"/>
</dbReference>
<evidence type="ECO:0000256" key="1">
    <source>
        <dbReference type="ARBA" id="ARBA00004651"/>
    </source>
</evidence>
<keyword evidence="4 7" id="KW-0812">Transmembrane</keyword>
<sequence length="839" mass="96155">MKVSFLFRNLFLFSLWIGSHVASAQDNIDVSTSSDSILVSSGQKPTDSIAQPKASVESSIRKNLEFTITLNRINNELEKELDTVEIMQSIPFFERLVNTVNERLEVRGSKVNLRYLSALENFLASIKNQVLDLEKPITKRGNELIAIRDELDAVKKDDLFQYSLRDSTVLPEYQLAITLLKNRMVRTDSVLTSQRLLAASFQSRISSMTIKIEELSSVIDFETRKLEKELFNKENNYIWEPREFTNVEKLGEIFRDSLRLNEVIFSRYFKNHIPISLFLFGISLALYAWIRYNLKRITQEKDFSAIILERVKFVNSFQFLSALIFVLPLAPFFYPKPPISFETVILIALVLVTSILLKKDKPWKVYWNWILFIFVFLFYTASNLYWEIAFQERWHLLALSFIGVFLANRLVVLQKKSELKLPIYLSYLAKFYIALQVGSILANVFGRFSLAKMLGVASTMSFVQAVSLYIFVTVIMEMIYLQFEVSKKQGNEYTSYWDFQGIQERLKKVFSGLAFIIWGYYFLDNLSIFNFLLGEAKLFLTTPWSLFSGTFTFGSVAIFFLVVYLASILANNIAYFASIKDQQKPNQRDKRLGSSILLIRLGVLSLGMLIAIGASGIPIDKITIILGALSLGIGFGLQTIVNNLVSGIILAFERPIQIGDDIEVGGKSGKVKDVGIRSSKLQAYDGSEIIIPNGDLLSQHLINWTLSDKKRRVELLIGVGYDSDMELVRDVLRKQLDQEEILKKPEPRVYLQTFGDSSVDFRVLFWVDNYDLWIEIRNQVMFGIFKAFKEQGIEIPFPQRDLHLKNLPATIRENVKTIKEIEEEIPEGQGGGTNEKTEE</sequence>
<comment type="subcellular location">
    <subcellularLocation>
        <location evidence="1">Cell membrane</location>
        <topology evidence="1">Multi-pass membrane protein</topology>
    </subcellularLocation>
</comment>
<evidence type="ECO:0000256" key="5">
    <source>
        <dbReference type="ARBA" id="ARBA00022989"/>
    </source>
</evidence>
<organism evidence="11 12">
    <name type="scientific">Rhodonellum ikkaensis</name>
    <dbReference type="NCBI Taxonomy" id="336829"/>
    <lineage>
        <taxon>Bacteria</taxon>
        <taxon>Pseudomonadati</taxon>
        <taxon>Bacteroidota</taxon>
        <taxon>Cytophagia</taxon>
        <taxon>Cytophagales</taxon>
        <taxon>Cytophagaceae</taxon>
        <taxon>Rhodonellum</taxon>
    </lineage>
</organism>
<accession>A0A1H3TF74</accession>
<comment type="caution">
    <text evidence="11">The sequence shown here is derived from an EMBL/GenBank/DDBJ whole genome shotgun (WGS) entry which is preliminary data.</text>
</comment>
<evidence type="ECO:0000256" key="4">
    <source>
        <dbReference type="ARBA" id="ARBA00022692"/>
    </source>
</evidence>
<dbReference type="InterPro" id="IPR049278">
    <property type="entry name" value="MS_channel_C"/>
</dbReference>
<feature type="transmembrane region" description="Helical" evidence="7">
    <location>
        <begin position="509"/>
        <end position="533"/>
    </location>
</feature>
<proteinExistence type="inferred from homology"/>
<dbReference type="Pfam" id="PF00924">
    <property type="entry name" value="MS_channel_2nd"/>
    <property type="match status" value="1"/>
</dbReference>